<evidence type="ECO:0000256" key="3">
    <source>
        <dbReference type="ARBA" id="ARBA00022964"/>
    </source>
</evidence>
<comment type="caution">
    <text evidence="9">The sequence shown here is derived from an EMBL/GenBank/DDBJ whole genome shotgun (WGS) entry which is preliminary data.</text>
</comment>
<dbReference type="STRING" id="1573173.A0A166XHR3"/>
<evidence type="ECO:0000256" key="7">
    <source>
        <dbReference type="SAM" id="Phobius"/>
    </source>
</evidence>
<feature type="region of interest" description="Disordered" evidence="6">
    <location>
        <begin position="96"/>
        <end position="121"/>
    </location>
</feature>
<dbReference type="AlphaFoldDB" id="A0A166XHR3"/>
<sequence length="288" mass="32204">MPPFPGSFKNAKAPTQHNRKATRIGSLHFGHNVSWVTAVLIAILGAAIWVVCSGVTLRSYEPRLQTIIVSYDPLIIYLENFLSQSEINHLRELGEGSYRPSQVTDGNGINKPSAERKSSTSVLPRNDAVVQSVMSRAARFQGFLPTSNFENLQATSYTSGGEYKPHYDLLSTKVAHTGIRSLEPNETERVTTIFAILDDSCEKKCGTEFSRIRIDWGKEDKKWCRYVDCDAERLTFQPRAGNAIFWKNLRENGSVDENTLHAGLPLLKGVKIGINIWARTGQYLNQSI</sequence>
<dbReference type="GO" id="GO:0031418">
    <property type="term" value="F:L-ascorbic acid binding"/>
    <property type="evidence" value="ECO:0007669"/>
    <property type="project" value="InterPro"/>
</dbReference>
<name>A0A166XHR3_COLIC</name>
<evidence type="ECO:0000256" key="6">
    <source>
        <dbReference type="SAM" id="MobiDB-lite"/>
    </source>
</evidence>
<evidence type="ECO:0000256" key="4">
    <source>
        <dbReference type="ARBA" id="ARBA00023002"/>
    </source>
</evidence>
<dbReference type="Gene3D" id="2.60.120.620">
    <property type="entry name" value="q2cbj1_9rhob like domain"/>
    <property type="match status" value="1"/>
</dbReference>
<keyword evidence="2" id="KW-0479">Metal-binding</keyword>
<comment type="cofactor">
    <cofactor evidence="1">
        <name>L-ascorbate</name>
        <dbReference type="ChEBI" id="CHEBI:38290"/>
    </cofactor>
</comment>
<reference evidence="9 10" key="1">
    <citation type="submission" date="2015-06" db="EMBL/GenBank/DDBJ databases">
        <title>Survival trade-offs in plant roots during colonization by closely related pathogenic and mutualistic fungi.</title>
        <authorList>
            <person name="Hacquard S."/>
            <person name="Kracher B."/>
            <person name="Hiruma K."/>
            <person name="Weinman A."/>
            <person name="Muench P."/>
            <person name="Garrido Oter R."/>
            <person name="Ver Loren van Themaat E."/>
            <person name="Dallerey J.-F."/>
            <person name="Damm U."/>
            <person name="Henrissat B."/>
            <person name="Lespinet O."/>
            <person name="Thon M."/>
            <person name="Kemen E."/>
            <person name="McHardy A.C."/>
            <person name="Schulze-Lefert P."/>
            <person name="O'Connell R.J."/>
        </authorList>
    </citation>
    <scope>NUCLEOTIDE SEQUENCE [LARGE SCALE GENOMIC DNA]</scope>
    <source>
        <strain evidence="9 10">MAFF 238704</strain>
    </source>
</reference>
<feature type="domain" description="Prolyl 4-hydroxylase alpha subunit" evidence="8">
    <location>
        <begin position="73"/>
        <end position="279"/>
    </location>
</feature>
<keyword evidence="7" id="KW-0472">Membrane</keyword>
<dbReference type="GO" id="GO:0005783">
    <property type="term" value="C:endoplasmic reticulum"/>
    <property type="evidence" value="ECO:0007669"/>
    <property type="project" value="TreeGrafter"/>
</dbReference>
<dbReference type="GO" id="GO:0005506">
    <property type="term" value="F:iron ion binding"/>
    <property type="evidence" value="ECO:0007669"/>
    <property type="project" value="InterPro"/>
</dbReference>
<dbReference type="PANTHER" id="PTHR10869:SF242">
    <property type="entry name" value="PROLYL 4-HYDROXYLASE ALPHA SUBUNIT DOMAIN-CONTAINING PROTEIN"/>
    <property type="match status" value="1"/>
</dbReference>
<keyword evidence="10" id="KW-1185">Reference proteome</keyword>
<dbReference type="SMART" id="SM00702">
    <property type="entry name" value="P4Hc"/>
    <property type="match status" value="1"/>
</dbReference>
<keyword evidence="5" id="KW-0408">Iron</keyword>
<evidence type="ECO:0000259" key="8">
    <source>
        <dbReference type="SMART" id="SM00702"/>
    </source>
</evidence>
<proteinExistence type="predicted"/>
<dbReference type="InterPro" id="IPR045054">
    <property type="entry name" value="P4HA-like"/>
</dbReference>
<evidence type="ECO:0000313" key="10">
    <source>
        <dbReference type="Proteomes" id="UP000076584"/>
    </source>
</evidence>
<feature type="transmembrane region" description="Helical" evidence="7">
    <location>
        <begin position="35"/>
        <end position="57"/>
    </location>
</feature>
<gene>
    <name evidence="9" type="ORF">CI238_03645</name>
</gene>
<keyword evidence="7" id="KW-1133">Transmembrane helix</keyword>
<dbReference type="InterPro" id="IPR006620">
    <property type="entry name" value="Pro_4_hyd_alph"/>
</dbReference>
<evidence type="ECO:0000256" key="5">
    <source>
        <dbReference type="ARBA" id="ARBA00023004"/>
    </source>
</evidence>
<keyword evidence="3" id="KW-0223">Dioxygenase</keyword>
<dbReference type="EMBL" id="LFIW01002278">
    <property type="protein sequence ID" value="KZL76617.1"/>
    <property type="molecule type" value="Genomic_DNA"/>
</dbReference>
<evidence type="ECO:0000313" key="9">
    <source>
        <dbReference type="EMBL" id="KZL76617.1"/>
    </source>
</evidence>
<dbReference type="InterPro" id="IPR044862">
    <property type="entry name" value="Pro_4_hyd_alph_FE2OG_OXY"/>
</dbReference>
<keyword evidence="7" id="KW-0812">Transmembrane</keyword>
<dbReference type="Pfam" id="PF13640">
    <property type="entry name" value="2OG-FeII_Oxy_3"/>
    <property type="match status" value="1"/>
</dbReference>
<dbReference type="GO" id="GO:0004656">
    <property type="term" value="F:procollagen-proline 4-dioxygenase activity"/>
    <property type="evidence" value="ECO:0007669"/>
    <property type="project" value="TreeGrafter"/>
</dbReference>
<evidence type="ECO:0000256" key="2">
    <source>
        <dbReference type="ARBA" id="ARBA00022723"/>
    </source>
</evidence>
<dbReference type="PANTHER" id="PTHR10869">
    <property type="entry name" value="PROLYL 4-HYDROXYLASE ALPHA SUBUNIT"/>
    <property type="match status" value="1"/>
</dbReference>
<keyword evidence="4" id="KW-0560">Oxidoreductase</keyword>
<evidence type="ECO:0000256" key="1">
    <source>
        <dbReference type="ARBA" id="ARBA00001961"/>
    </source>
</evidence>
<organism evidence="9 10">
    <name type="scientific">Colletotrichum incanum</name>
    <name type="common">Soybean anthracnose fungus</name>
    <dbReference type="NCBI Taxonomy" id="1573173"/>
    <lineage>
        <taxon>Eukaryota</taxon>
        <taxon>Fungi</taxon>
        <taxon>Dikarya</taxon>
        <taxon>Ascomycota</taxon>
        <taxon>Pezizomycotina</taxon>
        <taxon>Sordariomycetes</taxon>
        <taxon>Hypocreomycetidae</taxon>
        <taxon>Glomerellales</taxon>
        <taxon>Glomerellaceae</taxon>
        <taxon>Colletotrichum</taxon>
        <taxon>Colletotrichum spaethianum species complex</taxon>
    </lineage>
</organism>
<accession>A0A166XHR3</accession>
<protein>
    <submittedName>
        <fullName evidence="9">2og-fe oxygenase</fullName>
    </submittedName>
</protein>
<dbReference type="Proteomes" id="UP000076584">
    <property type="component" value="Unassembled WGS sequence"/>
</dbReference>